<comment type="caution">
    <text evidence="1">The sequence shown here is derived from an EMBL/GenBank/DDBJ whole genome shotgun (WGS) entry which is preliminary data.</text>
</comment>
<dbReference type="VEuPathDB" id="FungiDB:VP01_242g2"/>
<accession>A0A0L6V752</accession>
<protein>
    <submittedName>
        <fullName evidence="1">Uncharacterized protein</fullName>
    </submittedName>
</protein>
<dbReference type="EMBL" id="LAVV01007314">
    <property type="protein sequence ID" value="KNZ56337.1"/>
    <property type="molecule type" value="Genomic_DNA"/>
</dbReference>
<reference evidence="1 2" key="1">
    <citation type="submission" date="2015-08" db="EMBL/GenBank/DDBJ databases">
        <title>Next Generation Sequencing and Analysis of the Genome of Puccinia sorghi L Schw, the Causal Agent of Maize Common Rust.</title>
        <authorList>
            <person name="Rochi L."/>
            <person name="Burguener G."/>
            <person name="Darino M."/>
            <person name="Turjanski A."/>
            <person name="Kreff E."/>
            <person name="Dieguez M.J."/>
            <person name="Sacco F."/>
        </authorList>
    </citation>
    <scope>NUCLEOTIDE SEQUENCE [LARGE SCALE GENOMIC DNA]</scope>
    <source>
        <strain evidence="1 2">RO10H11247</strain>
    </source>
</reference>
<proteinExistence type="predicted"/>
<dbReference type="Proteomes" id="UP000037035">
    <property type="component" value="Unassembled WGS sequence"/>
</dbReference>
<organism evidence="1 2">
    <name type="scientific">Puccinia sorghi</name>
    <dbReference type="NCBI Taxonomy" id="27349"/>
    <lineage>
        <taxon>Eukaryota</taxon>
        <taxon>Fungi</taxon>
        <taxon>Dikarya</taxon>
        <taxon>Basidiomycota</taxon>
        <taxon>Pucciniomycotina</taxon>
        <taxon>Pucciniomycetes</taxon>
        <taxon>Pucciniales</taxon>
        <taxon>Pucciniaceae</taxon>
        <taxon>Puccinia</taxon>
    </lineage>
</organism>
<name>A0A0L6V752_9BASI</name>
<gene>
    <name evidence="1" type="ORF">VP01_242g2</name>
</gene>
<sequence>MAAKNHKKSNKVNLMKQELLSKPLQIKAVAHLFKQKNTFVMAGTSFGKSHILKMYLGGSLLSSNFCLFCIDDPN</sequence>
<dbReference type="AlphaFoldDB" id="A0A0L6V752"/>
<dbReference type="OrthoDB" id="2505066at2759"/>
<evidence type="ECO:0000313" key="1">
    <source>
        <dbReference type="EMBL" id="KNZ56337.1"/>
    </source>
</evidence>
<evidence type="ECO:0000313" key="2">
    <source>
        <dbReference type="Proteomes" id="UP000037035"/>
    </source>
</evidence>
<keyword evidence="2" id="KW-1185">Reference proteome</keyword>